<reference evidence="1" key="1">
    <citation type="submission" date="2019-12" db="EMBL/GenBank/DDBJ databases">
        <title>Ruegeria JWLKs population differentiation of coral mucus and skeleton niches.</title>
        <authorList>
            <person name="Luo D."/>
        </authorList>
    </citation>
    <scope>NUCLEOTIDE SEQUENCE</scope>
    <source>
        <strain evidence="1">HKCCD6181</strain>
    </source>
</reference>
<proteinExistence type="predicted"/>
<gene>
    <name evidence="1" type="ORF">GS634_07290</name>
</gene>
<name>A0AA90YS94_9RHOB</name>
<evidence type="ECO:0000313" key="2">
    <source>
        <dbReference type="Proteomes" id="UP000597886"/>
    </source>
</evidence>
<organism evidence="1 2">
    <name type="scientific">Ruegeria atlantica</name>
    <dbReference type="NCBI Taxonomy" id="81569"/>
    <lineage>
        <taxon>Bacteria</taxon>
        <taxon>Pseudomonadati</taxon>
        <taxon>Pseudomonadota</taxon>
        <taxon>Alphaproteobacteria</taxon>
        <taxon>Rhodobacterales</taxon>
        <taxon>Roseobacteraceae</taxon>
        <taxon>Ruegeria</taxon>
    </lineage>
</organism>
<evidence type="ECO:0008006" key="3">
    <source>
        <dbReference type="Google" id="ProtNLM"/>
    </source>
</evidence>
<dbReference type="AlphaFoldDB" id="A0AA90YS94"/>
<sequence length="278" mass="31945">MTNRSPTIAGFWFGSDLSWLEQLCLQSFLDHGHRFVLYVAHEVKGIPAGVETRPASDVFWPPPFVVKAEDRQGVAVFSDIFRLHLMRQGEMIWVDLDAYCVRAFEFSTDFVFGRSRRGDFPTGVLRLPTRSATLEQMLEFVMSSNPSQPWRGRRLQRHNRERTARGERWGIEALPWASSGPKAFGHFLRRTAEDRHAMAAETFYPLAQEELWKLHDPRIATNEIETEAVHSVHIYGHQKKLMANRMAGLPVSGSYLDRLCKRHGIEPSTAPILRLAWM</sequence>
<evidence type="ECO:0000313" key="1">
    <source>
        <dbReference type="EMBL" id="NOE17926.1"/>
    </source>
</evidence>
<accession>A0AA90YS94</accession>
<protein>
    <recommendedName>
        <fullName evidence="3">Mannosyltransferase OCH1</fullName>
    </recommendedName>
</protein>
<dbReference type="RefSeq" id="WP_171329271.1">
    <property type="nucleotide sequence ID" value="NZ_WVRA01000002.1"/>
</dbReference>
<dbReference type="EMBL" id="WVRA01000002">
    <property type="protein sequence ID" value="NOE17926.1"/>
    <property type="molecule type" value="Genomic_DNA"/>
</dbReference>
<dbReference type="Proteomes" id="UP000597886">
    <property type="component" value="Unassembled WGS sequence"/>
</dbReference>
<comment type="caution">
    <text evidence="1">The sequence shown here is derived from an EMBL/GenBank/DDBJ whole genome shotgun (WGS) entry which is preliminary data.</text>
</comment>